<accession>A0A8A4TKD9</accession>
<dbReference type="PANTHER" id="PTHR44858">
    <property type="entry name" value="TETRATRICOPEPTIDE REPEAT PROTEIN 6"/>
    <property type="match status" value="1"/>
</dbReference>
<evidence type="ECO:0000313" key="6">
    <source>
        <dbReference type="Proteomes" id="UP000663929"/>
    </source>
</evidence>
<dbReference type="InterPro" id="IPR050498">
    <property type="entry name" value="Ycf3"/>
</dbReference>
<dbReference type="SUPFAM" id="SSF48452">
    <property type="entry name" value="TPR-like"/>
    <property type="match status" value="3"/>
</dbReference>
<evidence type="ECO:0000256" key="1">
    <source>
        <dbReference type="ARBA" id="ARBA00022737"/>
    </source>
</evidence>
<evidence type="ECO:0000256" key="3">
    <source>
        <dbReference type="PROSITE-ProRule" id="PRU00339"/>
    </source>
</evidence>
<dbReference type="EMBL" id="CP071793">
    <property type="protein sequence ID" value="QTD50010.1"/>
    <property type="molecule type" value="Genomic_DNA"/>
</dbReference>
<dbReference type="InterPro" id="IPR019734">
    <property type="entry name" value="TPR_rpt"/>
</dbReference>
<dbReference type="Proteomes" id="UP000663929">
    <property type="component" value="Chromosome"/>
</dbReference>
<feature type="compositionally biased region" description="Basic and acidic residues" evidence="4">
    <location>
        <begin position="1"/>
        <end position="11"/>
    </location>
</feature>
<gene>
    <name evidence="5" type="ORF">J3U87_30880</name>
</gene>
<dbReference type="NCBIfam" id="NF047558">
    <property type="entry name" value="TPR_END_plus"/>
    <property type="match status" value="1"/>
</dbReference>
<evidence type="ECO:0000313" key="5">
    <source>
        <dbReference type="EMBL" id="QTD50010.1"/>
    </source>
</evidence>
<evidence type="ECO:0000256" key="4">
    <source>
        <dbReference type="SAM" id="MobiDB-lite"/>
    </source>
</evidence>
<dbReference type="KEGG" id="scor:J3U87_30880"/>
<dbReference type="Pfam" id="PF13371">
    <property type="entry name" value="TPR_9"/>
    <property type="match status" value="1"/>
</dbReference>
<keyword evidence="6" id="KW-1185">Reference proteome</keyword>
<keyword evidence="1" id="KW-0677">Repeat</keyword>
<dbReference type="RefSeq" id="WP_237379641.1">
    <property type="nucleotide sequence ID" value="NZ_CP071793.1"/>
</dbReference>
<dbReference type="SMART" id="SM00028">
    <property type="entry name" value="TPR"/>
    <property type="match status" value="18"/>
</dbReference>
<proteinExistence type="predicted"/>
<dbReference type="Pfam" id="PF13181">
    <property type="entry name" value="TPR_8"/>
    <property type="match status" value="1"/>
</dbReference>
<feature type="repeat" description="TPR" evidence="3">
    <location>
        <begin position="186"/>
        <end position="219"/>
    </location>
</feature>
<name>A0A8A4TKD9_SULCO</name>
<feature type="repeat" description="TPR" evidence="3">
    <location>
        <begin position="322"/>
        <end position="355"/>
    </location>
</feature>
<dbReference type="AlphaFoldDB" id="A0A8A4TKD9"/>
<dbReference type="Gene3D" id="1.25.40.10">
    <property type="entry name" value="Tetratricopeptide repeat domain"/>
    <property type="match status" value="6"/>
</dbReference>
<feature type="repeat" description="TPR" evidence="3">
    <location>
        <begin position="526"/>
        <end position="559"/>
    </location>
</feature>
<dbReference type="Pfam" id="PF13432">
    <property type="entry name" value="TPR_16"/>
    <property type="match status" value="3"/>
</dbReference>
<feature type="region of interest" description="Disordered" evidence="4">
    <location>
        <begin position="1"/>
        <end position="25"/>
    </location>
</feature>
<feature type="repeat" description="TPR" evidence="3">
    <location>
        <begin position="390"/>
        <end position="423"/>
    </location>
</feature>
<sequence length="726" mass="81920">MKLVDRMDGRDPWNGSPELGTEPDGPFREVMALVECAETDGGRKDRLTTKAVATPNDAETRDATLAQIIARHGEALWRRGRPEAALQEANRARALDPLCPNHASLAAQCLLDLERPDQALKLLNQVLLFFEAGPSREEIITLEHEALRDSVARLLLLRAHARFDLDLHSEAFDDIYRVLALMPNMAEAYHLQALFHRRRREWSDALENLSLALAFEPGNPLFLMNLARVHKEMDDAYQTIRVCNQALEHRTFRGELFDLRGWAHARLGHLNAAESDFSSAVTCNPRKPGFLVNRANNRDNMGHREAALEDCDRALALDPGCWAAYGLRGYLHYLLGHFEKALCDFSTAVELEPDDTRNLFNKGIVSRTLEQYGAAIEVFDDLLQRDVDRAEALHQRALCHRGQGALSLAVSDLSEAIELEPGNGSYLFRRAELFFEMENWAGTLADCDRALVYHPDMAEAHNLRGMVRKMSGDHLGALMDFDRAIALDYREFFHFFNKAATHAAMEQWELAVDAYAKALARDPRAHTAYNNRGLAYLHLGLLDDALYDFNAAIDLDPNGTYYFSNRANVLHELGQCDQAVQDCLRALALDEGNATAYFIRALIERDFHRENRALADLDRAIALDDGRAHFFHTRALIYGHQDRLAEAVKDQLRAIELEPCDVASHYNLGCWYARLGDVAGVMDALDRVIELDRKGEYTAQIRNDPDFDGVRGEPEFRAMLASLETI</sequence>
<organism evidence="5 6">
    <name type="scientific">Sulfidibacter corallicola</name>
    <dbReference type="NCBI Taxonomy" id="2818388"/>
    <lineage>
        <taxon>Bacteria</taxon>
        <taxon>Pseudomonadati</taxon>
        <taxon>Acidobacteriota</taxon>
        <taxon>Holophagae</taxon>
        <taxon>Acanthopleuribacterales</taxon>
        <taxon>Acanthopleuribacteraceae</taxon>
        <taxon>Sulfidibacter</taxon>
    </lineage>
</organism>
<keyword evidence="2 3" id="KW-0802">TPR repeat</keyword>
<dbReference type="InterPro" id="IPR011990">
    <property type="entry name" value="TPR-like_helical_dom_sf"/>
</dbReference>
<reference evidence="5" key="1">
    <citation type="submission" date="2021-03" db="EMBL/GenBank/DDBJ databases">
        <title>Acanthopleuribacteraceae sp. M133.</title>
        <authorList>
            <person name="Wang G."/>
        </authorList>
    </citation>
    <scope>NUCLEOTIDE SEQUENCE</scope>
    <source>
        <strain evidence="5">M133</strain>
    </source>
</reference>
<dbReference type="PROSITE" id="PS50005">
    <property type="entry name" value="TPR"/>
    <property type="match status" value="4"/>
</dbReference>
<protein>
    <submittedName>
        <fullName evidence="5">Tetratricopeptide repeat protein</fullName>
    </submittedName>
</protein>
<evidence type="ECO:0000256" key="2">
    <source>
        <dbReference type="ARBA" id="ARBA00022803"/>
    </source>
</evidence>
<dbReference type="PROSITE" id="PS50293">
    <property type="entry name" value="TPR_REGION"/>
    <property type="match status" value="1"/>
</dbReference>
<dbReference type="PANTHER" id="PTHR44858:SF1">
    <property type="entry name" value="UDP-N-ACETYLGLUCOSAMINE--PEPTIDE N-ACETYLGLUCOSAMINYLTRANSFERASE SPINDLY-RELATED"/>
    <property type="match status" value="1"/>
</dbReference>